<keyword evidence="7" id="KW-0378">Hydrolase</keyword>
<dbReference type="GO" id="GO:0005737">
    <property type="term" value="C:cytoplasm"/>
    <property type="evidence" value="ECO:0007669"/>
    <property type="project" value="TreeGrafter"/>
</dbReference>
<dbReference type="Gene3D" id="1.10.286.10">
    <property type="match status" value="1"/>
</dbReference>
<dbReference type="SUPFAM" id="SSF55620">
    <property type="entry name" value="Tetrahydrobiopterin biosynthesis enzymes-like"/>
    <property type="match status" value="1"/>
</dbReference>
<dbReference type="GO" id="GO:0008270">
    <property type="term" value="F:zinc ion binding"/>
    <property type="evidence" value="ECO:0007669"/>
    <property type="project" value="TreeGrafter"/>
</dbReference>
<dbReference type="GO" id="GO:0006729">
    <property type="term" value="P:tetrahydrobiopterin biosynthetic process"/>
    <property type="evidence" value="ECO:0007669"/>
    <property type="project" value="UniProtKB-KW"/>
</dbReference>
<dbReference type="PROSITE" id="PS00860">
    <property type="entry name" value="GTP_CYCLOHYDROL_1_2"/>
    <property type="match status" value="1"/>
</dbReference>
<dbReference type="HAMAP" id="MF_00223">
    <property type="entry name" value="FolE"/>
    <property type="match status" value="1"/>
</dbReference>
<dbReference type="NCBIfam" id="NF006826">
    <property type="entry name" value="PRK09347.1-3"/>
    <property type="match status" value="1"/>
</dbReference>
<dbReference type="InterPro" id="IPR020602">
    <property type="entry name" value="GTP_CycHdrlase_I_dom"/>
</dbReference>
<dbReference type="PANTHER" id="PTHR11109:SF7">
    <property type="entry name" value="GTP CYCLOHYDROLASE 1"/>
    <property type="match status" value="1"/>
</dbReference>
<comment type="similarity">
    <text evidence="3">Belongs to the GTP cyclohydrolase I family.</text>
</comment>
<keyword evidence="13" id="KW-1185">Reference proteome</keyword>
<dbReference type="GO" id="GO:0046654">
    <property type="term" value="P:tetrahydrofolate biosynthetic process"/>
    <property type="evidence" value="ECO:0007669"/>
    <property type="project" value="InterPro"/>
</dbReference>
<dbReference type="GO" id="GO:0005525">
    <property type="term" value="F:GTP binding"/>
    <property type="evidence" value="ECO:0007669"/>
    <property type="project" value="UniProtKB-KW"/>
</dbReference>
<evidence type="ECO:0000256" key="1">
    <source>
        <dbReference type="ARBA" id="ARBA00001052"/>
    </source>
</evidence>
<evidence type="ECO:0000313" key="14">
    <source>
        <dbReference type="WBParaSite" id="TREG1_88930.1"/>
    </source>
</evidence>
<organism evidence="13 14">
    <name type="scientific">Trichobilharzia regenti</name>
    <name type="common">Nasal bird schistosome</name>
    <dbReference type="NCBI Taxonomy" id="157069"/>
    <lineage>
        <taxon>Eukaryota</taxon>
        <taxon>Metazoa</taxon>
        <taxon>Spiralia</taxon>
        <taxon>Lophotrochozoa</taxon>
        <taxon>Platyhelminthes</taxon>
        <taxon>Trematoda</taxon>
        <taxon>Digenea</taxon>
        <taxon>Strigeidida</taxon>
        <taxon>Schistosomatoidea</taxon>
        <taxon>Schistosomatidae</taxon>
        <taxon>Trichobilharzia</taxon>
    </lineage>
</organism>
<evidence type="ECO:0000256" key="6">
    <source>
        <dbReference type="ARBA" id="ARBA00022741"/>
    </source>
</evidence>
<dbReference type="GO" id="GO:0003934">
    <property type="term" value="F:GTP cyclohydrolase I activity"/>
    <property type="evidence" value="ECO:0007669"/>
    <property type="project" value="UniProtKB-EC"/>
</dbReference>
<name>A0AA85KKW9_TRIRE</name>
<dbReference type="NCBIfam" id="TIGR00063">
    <property type="entry name" value="folE"/>
    <property type="match status" value="1"/>
</dbReference>
<dbReference type="AlphaFoldDB" id="A0AA85KKW9"/>
<dbReference type="FunFam" id="1.10.286.10:FF:000003">
    <property type="entry name" value="GTP cyclohydrolase 1"/>
    <property type="match status" value="1"/>
</dbReference>
<evidence type="ECO:0000259" key="12">
    <source>
        <dbReference type="Pfam" id="PF01227"/>
    </source>
</evidence>
<reference evidence="14" key="2">
    <citation type="submission" date="2023-11" db="UniProtKB">
        <authorList>
            <consortium name="WormBaseParasite"/>
        </authorList>
    </citation>
    <scope>IDENTIFICATION</scope>
</reference>
<dbReference type="NCBIfam" id="NF006825">
    <property type="entry name" value="PRK09347.1-2"/>
    <property type="match status" value="1"/>
</dbReference>
<dbReference type="EC" id="3.5.4.16" evidence="4"/>
<evidence type="ECO:0000256" key="5">
    <source>
        <dbReference type="ARBA" id="ARBA00017272"/>
    </source>
</evidence>
<evidence type="ECO:0000256" key="11">
    <source>
        <dbReference type="SAM" id="MobiDB-lite"/>
    </source>
</evidence>
<dbReference type="Pfam" id="PF01227">
    <property type="entry name" value="GTP_cyclohydroI"/>
    <property type="match status" value="1"/>
</dbReference>
<reference evidence="13" key="1">
    <citation type="submission" date="2022-06" db="EMBL/GenBank/DDBJ databases">
        <authorList>
            <person name="Berger JAMES D."/>
            <person name="Berger JAMES D."/>
        </authorList>
    </citation>
    <scope>NUCLEOTIDE SEQUENCE [LARGE SCALE GENOMIC DNA]</scope>
</reference>
<dbReference type="InterPro" id="IPR043133">
    <property type="entry name" value="GTP-CH-I_C/QueF"/>
</dbReference>
<sequence length="482" mass="54326">MLRYSVSHVLDMNGSERKCQSNSSPLATTITTMIPIEDEKSYTHSKSNDEFSKMSLNHQEYHGGRLTGNHDIDDCAYKECSNNQRQNNKGNLIDEPPKRPVKGYQLIKRKFRLTREALTSGFKKTNSPQGDNIVAINNKNTKNSEKIENRSDNNQRKSACYSGIISLNSDESKNNCSPKRRSSSFSIKCENFEPRLSVQLNDSSARNDKSNTDEQCSNLNFDKMQKEKSIMSRSQIYLKPIHQSDCLSLQSSLKLSQASLWDTQRDFLYGSMALGGSMLGVSDMNSVCGPITAGINENYADLISAFHKILIAVGEDPNREGLLKTPERAAKAMLYFTKGYEERVSDILNGAIFEENHDEIVLVKDIEMFSMCEHHMIPFIGRVSIGYLPNKKVLGLSKLARIVEVYSRRLQVQERLTKEIATALNEAVNPRGVGVIIEATHMCMVMRGVQKINSTTVTTAMLGDLKENLRLREEFLHLATRK</sequence>
<accession>A0AA85KKW9</accession>
<evidence type="ECO:0000256" key="9">
    <source>
        <dbReference type="ARBA" id="ARBA00023134"/>
    </source>
</evidence>
<feature type="compositionally biased region" description="Basic and acidic residues" evidence="11">
    <location>
        <begin position="142"/>
        <end position="154"/>
    </location>
</feature>
<evidence type="ECO:0000256" key="2">
    <source>
        <dbReference type="ARBA" id="ARBA00005080"/>
    </source>
</evidence>
<feature type="domain" description="GTP cyclohydrolase I" evidence="12">
    <location>
        <begin position="304"/>
        <end position="478"/>
    </location>
</feature>
<dbReference type="CDD" id="cd00642">
    <property type="entry name" value="GTP_cyclohydro1"/>
    <property type="match status" value="1"/>
</dbReference>
<protein>
    <recommendedName>
        <fullName evidence="5">GTP cyclohydrolase 1</fullName>
        <ecNumber evidence="4">3.5.4.16</ecNumber>
    </recommendedName>
    <alternativeName>
        <fullName evidence="10">GTP cyclohydrolase I</fullName>
    </alternativeName>
</protein>
<keyword evidence="9" id="KW-0342">GTP-binding</keyword>
<comment type="catalytic activity">
    <reaction evidence="1">
        <text>GTP + H2O = 7,8-dihydroneopterin 3'-triphosphate + formate + H(+)</text>
        <dbReference type="Rhea" id="RHEA:17473"/>
        <dbReference type="ChEBI" id="CHEBI:15377"/>
        <dbReference type="ChEBI" id="CHEBI:15378"/>
        <dbReference type="ChEBI" id="CHEBI:15740"/>
        <dbReference type="ChEBI" id="CHEBI:37565"/>
        <dbReference type="ChEBI" id="CHEBI:58462"/>
        <dbReference type="EC" id="3.5.4.16"/>
    </reaction>
</comment>
<evidence type="ECO:0000256" key="8">
    <source>
        <dbReference type="ARBA" id="ARBA00023007"/>
    </source>
</evidence>
<dbReference type="PANTHER" id="PTHR11109">
    <property type="entry name" value="GTP CYCLOHYDROLASE I"/>
    <property type="match status" value="1"/>
</dbReference>
<dbReference type="InterPro" id="IPR018234">
    <property type="entry name" value="GTP_CycHdrlase_I_CS"/>
</dbReference>
<dbReference type="InterPro" id="IPR001474">
    <property type="entry name" value="GTP_CycHdrlase_I"/>
</dbReference>
<evidence type="ECO:0000313" key="13">
    <source>
        <dbReference type="Proteomes" id="UP000050795"/>
    </source>
</evidence>
<dbReference type="FunFam" id="3.30.1130.10:FF:000012">
    <property type="entry name" value="GTP cyclohydrolase 1"/>
    <property type="match status" value="1"/>
</dbReference>
<evidence type="ECO:0000256" key="3">
    <source>
        <dbReference type="ARBA" id="ARBA00008085"/>
    </source>
</evidence>
<evidence type="ECO:0000256" key="4">
    <source>
        <dbReference type="ARBA" id="ARBA00012715"/>
    </source>
</evidence>
<dbReference type="Proteomes" id="UP000050795">
    <property type="component" value="Unassembled WGS sequence"/>
</dbReference>
<evidence type="ECO:0000256" key="7">
    <source>
        <dbReference type="ARBA" id="ARBA00022801"/>
    </source>
</evidence>
<dbReference type="WBParaSite" id="TREG1_88930.1">
    <property type="protein sequence ID" value="TREG1_88930.1"/>
    <property type="gene ID" value="TREG1_88930"/>
</dbReference>
<feature type="compositionally biased region" description="Polar residues" evidence="11">
    <location>
        <begin position="122"/>
        <end position="141"/>
    </location>
</feature>
<dbReference type="InterPro" id="IPR043134">
    <property type="entry name" value="GTP-CH-I_N"/>
</dbReference>
<dbReference type="PROSITE" id="PS00859">
    <property type="entry name" value="GTP_CYCLOHYDROL_1_1"/>
    <property type="match status" value="1"/>
</dbReference>
<evidence type="ECO:0000256" key="10">
    <source>
        <dbReference type="ARBA" id="ARBA00030854"/>
    </source>
</evidence>
<feature type="region of interest" description="Disordered" evidence="11">
    <location>
        <begin position="119"/>
        <end position="154"/>
    </location>
</feature>
<keyword evidence="6" id="KW-0547">Nucleotide-binding</keyword>
<keyword evidence="8" id="KW-0783">Tetrahydrobiopterin biosynthesis</keyword>
<proteinExistence type="inferred from homology"/>
<comment type="pathway">
    <text evidence="2">Cofactor biosynthesis; 7,8-dihydroneopterin triphosphate biosynthesis; 7,8-dihydroneopterin triphosphate from GTP: step 1/1.</text>
</comment>
<dbReference type="Gene3D" id="3.30.1130.10">
    <property type="match status" value="1"/>
</dbReference>